<dbReference type="OrthoDB" id="1366528at2"/>
<dbReference type="SMART" id="SM00530">
    <property type="entry name" value="HTH_XRE"/>
    <property type="match status" value="1"/>
</dbReference>
<dbReference type="PROSITE" id="PS50943">
    <property type="entry name" value="HTH_CROC1"/>
    <property type="match status" value="1"/>
</dbReference>
<evidence type="ECO:0000313" key="3">
    <source>
        <dbReference type="Proteomes" id="UP000093807"/>
    </source>
</evidence>
<dbReference type="Proteomes" id="UP000093807">
    <property type="component" value="Unassembled WGS sequence"/>
</dbReference>
<evidence type="ECO:0000259" key="1">
    <source>
        <dbReference type="PROSITE" id="PS50943"/>
    </source>
</evidence>
<dbReference type="Pfam" id="PF13443">
    <property type="entry name" value="HTH_26"/>
    <property type="match status" value="1"/>
</dbReference>
<comment type="caution">
    <text evidence="2">The sequence shown here is derived from an EMBL/GenBank/DDBJ whole genome shotgun (WGS) entry which is preliminary data.</text>
</comment>
<reference evidence="2 3" key="1">
    <citation type="submission" date="2016-06" db="EMBL/GenBank/DDBJ databases">
        <title>Draft genome sequence of Flavobacterium succinicans strain DD5b.</title>
        <authorList>
            <person name="Poehlein A."/>
            <person name="Daniel R."/>
            <person name="Simeonova D.D."/>
        </authorList>
    </citation>
    <scope>NUCLEOTIDE SEQUENCE [LARGE SCALE GENOMIC DNA]</scope>
    <source>
        <strain evidence="2 3">DD5b</strain>
    </source>
</reference>
<dbReference type="RefSeq" id="WP_064715571.1">
    <property type="nucleotide sequence ID" value="NZ_JMTM01000046.1"/>
</dbReference>
<dbReference type="SUPFAM" id="SSF47413">
    <property type="entry name" value="lambda repressor-like DNA-binding domains"/>
    <property type="match status" value="1"/>
</dbReference>
<evidence type="ECO:0000313" key="2">
    <source>
        <dbReference type="EMBL" id="OAZ04090.1"/>
    </source>
</evidence>
<dbReference type="CDD" id="cd00093">
    <property type="entry name" value="HTH_XRE"/>
    <property type="match status" value="1"/>
</dbReference>
<sequence length="83" mass="9718">MEKRVRKSEMKQEIFLLGNRIEEIIKEKGLKTREVAHDADMDVENLRKYIKGKQEMKVGTMLKIAFALNVEATELIKDLKINK</sequence>
<dbReference type="Gene3D" id="1.10.260.40">
    <property type="entry name" value="lambda repressor-like DNA-binding domains"/>
    <property type="match status" value="1"/>
</dbReference>
<dbReference type="EMBL" id="JMTM01000046">
    <property type="protein sequence ID" value="OAZ04090.1"/>
    <property type="molecule type" value="Genomic_DNA"/>
</dbReference>
<dbReference type="InterPro" id="IPR001387">
    <property type="entry name" value="Cro/C1-type_HTH"/>
</dbReference>
<protein>
    <submittedName>
        <fullName evidence="2">Helix-turn-helix domain protein</fullName>
    </submittedName>
</protein>
<proteinExistence type="predicted"/>
<keyword evidence="3" id="KW-1185">Reference proteome</keyword>
<organism evidence="2 3">
    <name type="scientific">Flavobacterium succinicans</name>
    <dbReference type="NCBI Taxonomy" id="29536"/>
    <lineage>
        <taxon>Bacteria</taxon>
        <taxon>Pseudomonadati</taxon>
        <taxon>Bacteroidota</taxon>
        <taxon>Flavobacteriia</taxon>
        <taxon>Flavobacteriales</taxon>
        <taxon>Flavobacteriaceae</taxon>
        <taxon>Flavobacterium</taxon>
    </lineage>
</organism>
<dbReference type="AlphaFoldDB" id="A0A199XR18"/>
<accession>A0A199XR18</accession>
<dbReference type="PATRIC" id="fig|29536.5.peg.1865"/>
<dbReference type="InterPro" id="IPR010982">
    <property type="entry name" value="Lambda_DNA-bd_dom_sf"/>
</dbReference>
<feature type="domain" description="HTH cro/C1-type" evidence="1">
    <location>
        <begin position="21"/>
        <end position="75"/>
    </location>
</feature>
<dbReference type="GO" id="GO:0003677">
    <property type="term" value="F:DNA binding"/>
    <property type="evidence" value="ECO:0007669"/>
    <property type="project" value="InterPro"/>
</dbReference>
<gene>
    <name evidence="2" type="ORF">FLB_17820</name>
</gene>
<name>A0A199XR18_9FLAO</name>